<gene>
    <name evidence="1" type="ORF">B9Z37_01005</name>
</gene>
<proteinExistence type="predicted"/>
<evidence type="ECO:0000313" key="1">
    <source>
        <dbReference type="EMBL" id="PUE55202.1"/>
    </source>
</evidence>
<accession>A0A315EGI2</accession>
<dbReference type="EMBL" id="NESN01000001">
    <property type="protein sequence ID" value="PUE55202.1"/>
    <property type="molecule type" value="Genomic_DNA"/>
</dbReference>
<protein>
    <submittedName>
        <fullName evidence="1">Uncharacterized protein</fullName>
    </submittedName>
</protein>
<organism evidence="1 2">
    <name type="scientific">Limnohabitans parvus II-B4</name>
    <dbReference type="NCBI Taxonomy" id="1293052"/>
    <lineage>
        <taxon>Bacteria</taxon>
        <taxon>Pseudomonadati</taxon>
        <taxon>Pseudomonadota</taxon>
        <taxon>Betaproteobacteria</taxon>
        <taxon>Burkholderiales</taxon>
        <taxon>Comamonadaceae</taxon>
        <taxon>Limnohabitans</taxon>
    </lineage>
</organism>
<evidence type="ECO:0000313" key="2">
    <source>
        <dbReference type="Proteomes" id="UP000250790"/>
    </source>
</evidence>
<keyword evidence="2" id="KW-1185">Reference proteome</keyword>
<sequence length="88" mass="10501">MSKSIQNSLQDSIQEFSQRHEVFNLLTCYLFHHDFGRFEMFMRVNKWDLAEIIDFAQELRTPPEGLAQIQMGFLAYLHWRFDMALAEA</sequence>
<reference evidence="1 2" key="1">
    <citation type="submission" date="2017-04" db="EMBL/GenBank/DDBJ databases">
        <title>Unexpected and diverse lifestyles within the genus Limnohabitans.</title>
        <authorList>
            <person name="Kasalicky V."/>
            <person name="Mehrshad M."/>
            <person name="Andrei S.-A."/>
            <person name="Salcher M."/>
            <person name="Kratochvilova H."/>
            <person name="Simek K."/>
            <person name="Ghai R."/>
        </authorList>
    </citation>
    <scope>NUCLEOTIDE SEQUENCE [LARGE SCALE GENOMIC DNA]</scope>
    <source>
        <strain evidence="1 2">II-B4</strain>
    </source>
</reference>
<name>A0A315EGI2_9BURK</name>
<comment type="caution">
    <text evidence="1">The sequence shown here is derived from an EMBL/GenBank/DDBJ whole genome shotgun (WGS) entry which is preliminary data.</text>
</comment>
<dbReference type="AlphaFoldDB" id="A0A315EGI2"/>
<dbReference type="Proteomes" id="UP000250790">
    <property type="component" value="Unassembled WGS sequence"/>
</dbReference>